<accession>A0A9P1JTC1</accession>
<dbReference type="AlphaFoldDB" id="A0A9P1JTC1"/>
<evidence type="ECO:0000313" key="1">
    <source>
        <dbReference type="EMBL" id="CCC99400.1"/>
    </source>
</evidence>
<evidence type="ECO:0000313" key="2">
    <source>
        <dbReference type="Proteomes" id="UP000007319"/>
    </source>
</evidence>
<name>A0A9P1JTC1_9PROT</name>
<dbReference type="RefSeq" id="WP_014241573.1">
    <property type="nucleotide sequence ID" value="NC_016617.1"/>
</dbReference>
<gene>
    <name evidence="1" type="ORF">AZOBR_200105</name>
</gene>
<dbReference type="KEGG" id="abs:AZOBR_200105"/>
<organism evidence="1 2">
    <name type="scientific">Azospirillum baldaniorum</name>
    <dbReference type="NCBI Taxonomy" id="1064539"/>
    <lineage>
        <taxon>Bacteria</taxon>
        <taxon>Pseudomonadati</taxon>
        <taxon>Pseudomonadota</taxon>
        <taxon>Alphaproteobacteria</taxon>
        <taxon>Rhodospirillales</taxon>
        <taxon>Azospirillaceae</taxon>
        <taxon>Azospirillum</taxon>
    </lineage>
</organism>
<protein>
    <submittedName>
        <fullName evidence="1">Uncharacterized protein</fullName>
    </submittedName>
</protein>
<reference evidence="1 2" key="1">
    <citation type="journal article" date="2011" name="PLoS Genet.">
        <title>Azospirillum genomes reveal transition of bacteria from aquatic to terrestrial environments.</title>
        <authorList>
            <person name="Wisniewski-Dye F."/>
            <person name="Borziak K."/>
            <person name="Khalsa-Moyers G."/>
            <person name="Alexandre G."/>
            <person name="Sukharnikov L.O."/>
            <person name="Wuichet K."/>
            <person name="Hurst G.B."/>
            <person name="McDonald W.H."/>
            <person name="Robertson J.S."/>
            <person name="Barbe V."/>
            <person name="Calteau A."/>
            <person name="Rouy Z."/>
            <person name="Mangenot S."/>
            <person name="Prigent-Combaret C."/>
            <person name="Normand P."/>
            <person name="Boyer M."/>
            <person name="Siguier P."/>
            <person name="Dessaux Y."/>
            <person name="Elmerich C."/>
            <person name="Condemine G."/>
            <person name="Krishnen G."/>
            <person name="Kennedy I."/>
            <person name="Paterson A.H."/>
            <person name="Gonzalez V."/>
            <person name="Mavingui P."/>
            <person name="Zhulin I.B."/>
        </authorList>
    </citation>
    <scope>NUCLEOTIDE SEQUENCE [LARGE SCALE GENOMIC DNA]</scope>
    <source>
        <strain evidence="1 2">Sp245</strain>
    </source>
</reference>
<proteinExistence type="predicted"/>
<keyword evidence="2" id="KW-1185">Reference proteome</keyword>
<sequence>MTAMFTPIRDTAEPPAIEVRSRLHAAHALMGRVGKINLTYSVGEDAVECYATHWVQHDKYSHHDCIAIPNAYGTLSDCLAAVERYAAERAANAQQEAA</sequence>
<dbReference type="EMBL" id="HE577327">
    <property type="protein sequence ID" value="CCC99400.1"/>
    <property type="molecule type" value="Genomic_DNA"/>
</dbReference>
<dbReference type="Proteomes" id="UP000007319">
    <property type="component" value="Chromosome"/>
</dbReference>